<feature type="compositionally biased region" description="Basic and acidic residues" evidence="1">
    <location>
        <begin position="28"/>
        <end position="42"/>
    </location>
</feature>
<feature type="compositionally biased region" description="Basic and acidic residues" evidence="1">
    <location>
        <begin position="142"/>
        <end position="157"/>
    </location>
</feature>
<evidence type="ECO:0000256" key="1">
    <source>
        <dbReference type="SAM" id="MobiDB-lite"/>
    </source>
</evidence>
<feature type="region of interest" description="Disordered" evidence="1">
    <location>
        <begin position="1"/>
        <end position="57"/>
    </location>
</feature>
<dbReference type="EMBL" id="JZYX01000011">
    <property type="protein sequence ID" value="KJN29265.1"/>
    <property type="molecule type" value="Genomic_DNA"/>
</dbReference>
<evidence type="ECO:0000313" key="3">
    <source>
        <dbReference type="Proteomes" id="UP000033352"/>
    </source>
</evidence>
<accession>A0A0F1B860</accession>
<sequence>MATAIPMCRTARQAKRAGPDLEAGPEASAERSEGTMEARQGRDAAGGSMRNAHDSATGHVFLAGDALTSMLDEHHAQDSPHAQGIEKLLLLLGLRLASGRSGAAGSAVFQGRQASRGGDSPQGFPLEASEAPRARRHRHRAQQKEWRVARKDDAPGC</sequence>
<reference evidence="2 3" key="1">
    <citation type="submission" date="2015-03" db="EMBL/GenBank/DDBJ databases">
        <authorList>
            <person name="McCorrison J."/>
            <person name="Sanka R."/>
            <person name="Adams M."/>
            <person name="Brinkac L."/>
            <person name="Nierman W."/>
            <person name="Sutton G."/>
            <person name="Nelson K."/>
            <person name="Kiedrowski L."/>
            <person name="Guerrero D."/>
            <person name="Bonomo R."/>
        </authorList>
    </citation>
    <scope>NUCLEOTIDE SEQUENCE [LARGE SCALE GENOMIC DNA]</scope>
    <source>
        <strain evidence="2 3">35699</strain>
    </source>
</reference>
<proteinExistence type="predicted"/>
<organism evidence="2 3">
    <name type="scientific">Enterobacter sichuanensis</name>
    <dbReference type="NCBI Taxonomy" id="2071710"/>
    <lineage>
        <taxon>Bacteria</taxon>
        <taxon>Pseudomonadati</taxon>
        <taxon>Pseudomonadota</taxon>
        <taxon>Gammaproteobacteria</taxon>
        <taxon>Enterobacterales</taxon>
        <taxon>Enterobacteriaceae</taxon>
        <taxon>Enterobacter</taxon>
        <taxon>Enterobacter cloacae complex</taxon>
    </lineage>
</organism>
<gene>
    <name evidence="2" type="ORF">SS37_07005</name>
</gene>
<dbReference type="AlphaFoldDB" id="A0A0F1B860"/>
<dbReference type="PATRIC" id="fig|1619248.3.peg.364"/>
<comment type="caution">
    <text evidence="2">The sequence shown here is derived from an EMBL/GenBank/DDBJ whole genome shotgun (WGS) entry which is preliminary data.</text>
</comment>
<evidence type="ECO:0000313" key="2">
    <source>
        <dbReference type="EMBL" id="KJN29265.1"/>
    </source>
</evidence>
<name>A0A0F1B860_9ENTR</name>
<protein>
    <submittedName>
        <fullName evidence="2">Uncharacterized protein</fullName>
    </submittedName>
</protein>
<feature type="region of interest" description="Disordered" evidence="1">
    <location>
        <begin position="102"/>
        <end position="157"/>
    </location>
</feature>
<dbReference type="Proteomes" id="UP000033352">
    <property type="component" value="Unassembled WGS sequence"/>
</dbReference>